<accession>A0A8J7Q7M9</accession>
<dbReference type="GO" id="GO:0008959">
    <property type="term" value="F:phosphate acetyltransferase activity"/>
    <property type="evidence" value="ECO:0007669"/>
    <property type="project" value="UniProtKB-EC"/>
</dbReference>
<dbReference type="PIRSF" id="PIRSF000428">
    <property type="entry name" value="P_Ac_trans"/>
    <property type="match status" value="1"/>
</dbReference>
<dbReference type="InterPro" id="IPR012147">
    <property type="entry name" value="P_Ac_Bu_trans"/>
</dbReference>
<dbReference type="InterPro" id="IPR042113">
    <property type="entry name" value="P_AcTrfase_dom1"/>
</dbReference>
<evidence type="ECO:0000256" key="6">
    <source>
        <dbReference type="ARBA" id="ARBA00022679"/>
    </source>
</evidence>
<evidence type="ECO:0000313" key="11">
    <source>
        <dbReference type="Proteomes" id="UP000664417"/>
    </source>
</evidence>
<dbReference type="EC" id="2.3.1.8" evidence="4"/>
<gene>
    <name evidence="10" type="primary">pta</name>
    <name evidence="10" type="ORF">J3U88_15170</name>
</gene>
<dbReference type="InterPro" id="IPR002505">
    <property type="entry name" value="PTA_PTB"/>
</dbReference>
<organism evidence="10 11">
    <name type="scientific">Acanthopleuribacter pedis</name>
    <dbReference type="NCBI Taxonomy" id="442870"/>
    <lineage>
        <taxon>Bacteria</taxon>
        <taxon>Pseudomonadati</taxon>
        <taxon>Acidobacteriota</taxon>
        <taxon>Holophagae</taxon>
        <taxon>Acanthopleuribacterales</taxon>
        <taxon>Acanthopleuribacteraceae</taxon>
        <taxon>Acanthopleuribacter</taxon>
    </lineage>
</organism>
<keyword evidence="11" id="KW-1185">Reference proteome</keyword>
<evidence type="ECO:0000259" key="9">
    <source>
        <dbReference type="Pfam" id="PF01515"/>
    </source>
</evidence>
<keyword evidence="6 10" id="KW-0808">Transferase</keyword>
<dbReference type="PANTHER" id="PTHR43356:SF3">
    <property type="entry name" value="PHOSPHATE ACETYLTRANSFERASE"/>
    <property type="match status" value="1"/>
</dbReference>
<evidence type="ECO:0000256" key="7">
    <source>
        <dbReference type="ARBA" id="ARBA00023315"/>
    </source>
</evidence>
<comment type="caution">
    <text evidence="10">The sequence shown here is derived from an EMBL/GenBank/DDBJ whole genome shotgun (WGS) entry which is preliminary data.</text>
</comment>
<dbReference type="InterPro" id="IPR050500">
    <property type="entry name" value="Phos_Acetyltrans/Butyryltrans"/>
</dbReference>
<comment type="catalytic activity">
    <reaction evidence="1">
        <text>acetyl-CoA + phosphate = acetyl phosphate + CoA</text>
        <dbReference type="Rhea" id="RHEA:19521"/>
        <dbReference type="ChEBI" id="CHEBI:22191"/>
        <dbReference type="ChEBI" id="CHEBI:43474"/>
        <dbReference type="ChEBI" id="CHEBI:57287"/>
        <dbReference type="ChEBI" id="CHEBI:57288"/>
        <dbReference type="EC" id="2.3.1.8"/>
    </reaction>
</comment>
<dbReference type="Gene3D" id="3.40.50.10750">
    <property type="entry name" value="Isocitrate/Isopropylmalate dehydrogenase-like"/>
    <property type="match status" value="1"/>
</dbReference>
<evidence type="ECO:0000313" key="10">
    <source>
        <dbReference type="EMBL" id="MBO1319815.1"/>
    </source>
</evidence>
<sequence length="324" mass="34745">MSIKQDLLDRAAKVNKRIALPEGEDPRVIAAAVAMIKAGTARPLLLGDAFVVEQRCAELGFSGFDLDVLAPDHDADRYVPELMEIRKKKGLTREQATTLAADPLFKAALMVRAGEVDTFVGGAVRTTADTVRAAIQCIGPRERTVSSFFYMIMPPGDRALLYADCGVIPFPNAEQLAEIATASARSWRQLNGTEPRVAMLSFSTYGSAKHESIDVIREALAIAREREPELKIDGELQVDAALVPEIAARKAPDSSVEGRANVLIFPNLHAGNIAYKLTERLAGATALGPLLQGLKLPVNDLSRGCTAEDIQLVAAVSAIQSADS</sequence>
<dbReference type="RefSeq" id="WP_207859719.1">
    <property type="nucleotide sequence ID" value="NZ_JAFREP010000014.1"/>
</dbReference>
<dbReference type="SUPFAM" id="SSF53659">
    <property type="entry name" value="Isocitrate/Isopropylmalate dehydrogenase-like"/>
    <property type="match status" value="1"/>
</dbReference>
<dbReference type="Pfam" id="PF01515">
    <property type="entry name" value="PTA_PTB"/>
    <property type="match status" value="1"/>
</dbReference>
<comment type="similarity">
    <text evidence="3">Belongs to the phosphate acetyltransferase and butyryltransferase family.</text>
</comment>
<comment type="pathway">
    <text evidence="2">Metabolic intermediate biosynthesis; acetyl-CoA biosynthesis; acetyl-CoA from acetate: step 2/2.</text>
</comment>
<dbReference type="InterPro" id="IPR042112">
    <property type="entry name" value="P_AcTrfase_dom2"/>
</dbReference>
<name>A0A8J7Q7M9_9BACT</name>
<dbReference type="InterPro" id="IPR004614">
    <property type="entry name" value="P_AcTrfase"/>
</dbReference>
<protein>
    <recommendedName>
        <fullName evidence="5">Phosphate acetyltransferase</fullName>
        <ecNumber evidence="4">2.3.1.8</ecNumber>
    </recommendedName>
    <alternativeName>
        <fullName evidence="8">Phosphotransacetylase</fullName>
    </alternativeName>
</protein>
<evidence type="ECO:0000256" key="2">
    <source>
        <dbReference type="ARBA" id="ARBA00004989"/>
    </source>
</evidence>
<dbReference type="AlphaFoldDB" id="A0A8J7Q7M9"/>
<dbReference type="NCBIfam" id="TIGR00651">
    <property type="entry name" value="pta"/>
    <property type="match status" value="1"/>
</dbReference>
<dbReference type="Gene3D" id="3.40.50.10950">
    <property type="match status" value="1"/>
</dbReference>
<evidence type="ECO:0000256" key="4">
    <source>
        <dbReference type="ARBA" id="ARBA00012707"/>
    </source>
</evidence>
<feature type="domain" description="Phosphate acetyl/butaryl transferase" evidence="9">
    <location>
        <begin position="3"/>
        <end position="317"/>
    </location>
</feature>
<evidence type="ECO:0000256" key="1">
    <source>
        <dbReference type="ARBA" id="ARBA00000705"/>
    </source>
</evidence>
<evidence type="ECO:0000256" key="3">
    <source>
        <dbReference type="ARBA" id="ARBA00005656"/>
    </source>
</evidence>
<dbReference type="Proteomes" id="UP000664417">
    <property type="component" value="Unassembled WGS sequence"/>
</dbReference>
<evidence type="ECO:0000256" key="5">
    <source>
        <dbReference type="ARBA" id="ARBA00021528"/>
    </source>
</evidence>
<dbReference type="NCBIfam" id="NF007233">
    <property type="entry name" value="PRK09653.1"/>
    <property type="match status" value="1"/>
</dbReference>
<dbReference type="PANTHER" id="PTHR43356">
    <property type="entry name" value="PHOSPHATE ACETYLTRANSFERASE"/>
    <property type="match status" value="1"/>
</dbReference>
<evidence type="ECO:0000256" key="8">
    <source>
        <dbReference type="ARBA" id="ARBA00031108"/>
    </source>
</evidence>
<keyword evidence="7 10" id="KW-0012">Acyltransferase</keyword>
<proteinExistence type="inferred from homology"/>
<dbReference type="EMBL" id="JAFREP010000014">
    <property type="protein sequence ID" value="MBO1319815.1"/>
    <property type="molecule type" value="Genomic_DNA"/>
</dbReference>
<reference evidence="10" key="1">
    <citation type="submission" date="2021-03" db="EMBL/GenBank/DDBJ databases">
        <authorList>
            <person name="Wang G."/>
        </authorList>
    </citation>
    <scope>NUCLEOTIDE SEQUENCE</scope>
    <source>
        <strain evidence="10">KCTC 12899</strain>
    </source>
</reference>